<dbReference type="Proteomes" id="UP000198795">
    <property type="component" value="Unassembled WGS sequence"/>
</dbReference>
<comment type="caution">
    <text evidence="4">The sequence shown here is derived from an EMBL/GenBank/DDBJ whole genome shotgun (WGS) entry which is preliminary data.</text>
</comment>
<organism evidence="4 5">
    <name type="scientific">Filomicrobium insigne</name>
    <dbReference type="NCBI Taxonomy" id="418854"/>
    <lineage>
        <taxon>Bacteria</taxon>
        <taxon>Pseudomonadati</taxon>
        <taxon>Pseudomonadota</taxon>
        <taxon>Alphaproteobacteria</taxon>
        <taxon>Hyphomicrobiales</taxon>
        <taxon>Hyphomicrobiaceae</taxon>
        <taxon>Filomicrobium</taxon>
    </lineage>
</organism>
<evidence type="ECO:0000256" key="2">
    <source>
        <dbReference type="ARBA" id="ARBA00022801"/>
    </source>
</evidence>
<dbReference type="Gene3D" id="3.30.70.2330">
    <property type="match status" value="1"/>
</dbReference>
<keyword evidence="5" id="KW-1185">Reference proteome</keyword>
<dbReference type="Pfam" id="PF08797">
    <property type="entry name" value="HIRAN"/>
    <property type="match status" value="1"/>
</dbReference>
<evidence type="ECO:0000259" key="3">
    <source>
        <dbReference type="Pfam" id="PF08797"/>
    </source>
</evidence>
<evidence type="ECO:0000313" key="4">
    <source>
        <dbReference type="EMBL" id="SDP39517.1"/>
    </source>
</evidence>
<keyword evidence="2" id="KW-0378">Hydrolase</keyword>
<protein>
    <submittedName>
        <fullName evidence="4">HIRAN domain-containing protein</fullName>
    </submittedName>
</protein>
<sequence length="143" mass="15866">MSWIGKMFGLNSAAPPRVSATQLKHGRGWTTEVVGESKYQDALSRSYRRHGGRDRHPKVMAELVPELDNPYDENAVMIFIDGQKIGYLRREKAAEYRTVLGEKTGSCSAKIVGGFERDDGGRAFFGVKLNMSWPPSFVAQGKG</sequence>
<evidence type="ECO:0000256" key="1">
    <source>
        <dbReference type="ARBA" id="ARBA00022723"/>
    </source>
</evidence>
<evidence type="ECO:0000313" key="5">
    <source>
        <dbReference type="Proteomes" id="UP000198795"/>
    </source>
</evidence>
<dbReference type="EMBL" id="FNJC01000004">
    <property type="protein sequence ID" value="SDP39517.1"/>
    <property type="molecule type" value="Genomic_DNA"/>
</dbReference>
<gene>
    <name evidence="4" type="ORF">SAMN04488061_2838</name>
</gene>
<feature type="domain" description="HIRAN" evidence="3">
    <location>
        <begin position="47"/>
        <end position="113"/>
    </location>
</feature>
<reference evidence="4 5" key="1">
    <citation type="submission" date="2016-10" db="EMBL/GenBank/DDBJ databases">
        <authorList>
            <person name="Varghese N."/>
            <person name="Submissions S."/>
        </authorList>
    </citation>
    <scope>NUCLEOTIDE SEQUENCE [LARGE SCALE GENOMIC DNA]</scope>
    <source>
        <strain evidence="4 5">CGMCC 1.6497</strain>
    </source>
</reference>
<name>A0A1H0SCV3_9HYPH</name>
<accession>A0A1H0SCV3</accession>
<keyword evidence="1" id="KW-0479">Metal-binding</keyword>
<dbReference type="RefSeq" id="WP_090229605.1">
    <property type="nucleotide sequence ID" value="NZ_FNJC01000004.1"/>
</dbReference>
<dbReference type="InterPro" id="IPR014905">
    <property type="entry name" value="HIRAN"/>
</dbReference>
<proteinExistence type="predicted"/>